<sequence>MKVDKALLLEAVRKTPFAIRFVPPEVEFYRELAIEALKQERVLHLLWDGLRKDKKLILEAFKHDYRVLDDYKELLEDREFLLEAVKIHPIALEYAPFDVNDDPEFILECIEQNSFALSYATPEIQENTEIVAKAVKQNGFALNYCHELYQLRMESCYFGCYIPRN</sequence>
<dbReference type="Pfam" id="PF13475">
    <property type="entry name" value="DUF4116"/>
    <property type="match status" value="2"/>
</dbReference>
<proteinExistence type="predicted"/>
<gene>
    <name evidence="2" type="ORF">FDP41_006809</name>
</gene>
<keyword evidence="3" id="KW-1185">Reference proteome</keyword>
<dbReference type="VEuPathDB" id="AmoebaDB:NfTy_075420"/>
<dbReference type="EMBL" id="VFQX01000053">
    <property type="protein sequence ID" value="KAF0974199.1"/>
    <property type="molecule type" value="Genomic_DNA"/>
</dbReference>
<dbReference type="GeneID" id="68114027"/>
<evidence type="ECO:0000313" key="2">
    <source>
        <dbReference type="EMBL" id="KAF0974199.1"/>
    </source>
</evidence>
<dbReference type="AlphaFoldDB" id="A0A6A5BMR1"/>
<protein>
    <recommendedName>
        <fullName evidence="1">DUF4116 domain-containing protein</fullName>
    </recommendedName>
</protein>
<organism evidence="2 3">
    <name type="scientific">Naegleria fowleri</name>
    <name type="common">Brain eating amoeba</name>
    <dbReference type="NCBI Taxonomy" id="5763"/>
    <lineage>
        <taxon>Eukaryota</taxon>
        <taxon>Discoba</taxon>
        <taxon>Heterolobosea</taxon>
        <taxon>Tetramitia</taxon>
        <taxon>Eutetramitia</taxon>
        <taxon>Vahlkampfiidae</taxon>
        <taxon>Naegleria</taxon>
    </lineage>
</organism>
<name>A0A6A5BMR1_NAEFO</name>
<comment type="caution">
    <text evidence="2">The sequence shown here is derived from an EMBL/GenBank/DDBJ whole genome shotgun (WGS) entry which is preliminary data.</text>
</comment>
<dbReference type="VEuPathDB" id="AmoebaDB:NF0045140"/>
<feature type="domain" description="DUF4116" evidence="1">
    <location>
        <begin position="102"/>
        <end position="147"/>
    </location>
</feature>
<evidence type="ECO:0000259" key="1">
    <source>
        <dbReference type="Pfam" id="PF13475"/>
    </source>
</evidence>
<accession>A0A6A5BMR1</accession>
<dbReference type="InterPro" id="IPR025197">
    <property type="entry name" value="DUF4116"/>
</dbReference>
<evidence type="ECO:0000313" key="3">
    <source>
        <dbReference type="Proteomes" id="UP000444721"/>
    </source>
</evidence>
<feature type="domain" description="DUF4116" evidence="1">
    <location>
        <begin position="72"/>
        <end position="97"/>
    </location>
</feature>
<dbReference type="OrthoDB" id="47228at2759"/>
<dbReference type="Proteomes" id="UP000444721">
    <property type="component" value="Unassembled WGS sequence"/>
</dbReference>
<dbReference type="VEuPathDB" id="AmoebaDB:FDP41_006809"/>
<dbReference type="RefSeq" id="XP_044558912.1">
    <property type="nucleotide sequence ID" value="XM_044710484.1"/>
</dbReference>
<reference evidence="2 3" key="1">
    <citation type="journal article" date="2019" name="Sci. Rep.">
        <title>Nanopore sequencing improves the draft genome of the human pathogenic amoeba Naegleria fowleri.</title>
        <authorList>
            <person name="Liechti N."/>
            <person name="Schurch N."/>
            <person name="Bruggmann R."/>
            <person name="Wittwer M."/>
        </authorList>
    </citation>
    <scope>NUCLEOTIDE SEQUENCE [LARGE SCALE GENOMIC DNA]</scope>
    <source>
        <strain evidence="2 3">ATCC 30894</strain>
    </source>
</reference>